<evidence type="ECO:0008006" key="4">
    <source>
        <dbReference type="Google" id="ProtNLM"/>
    </source>
</evidence>
<name>A0ABT0G495_9ACTN</name>
<gene>
    <name evidence="2" type="ORF">MF672_037390</name>
</gene>
<proteinExistence type="predicted"/>
<evidence type="ECO:0000313" key="3">
    <source>
        <dbReference type="Proteomes" id="UP001317259"/>
    </source>
</evidence>
<protein>
    <recommendedName>
        <fullName evidence="4">GNAT family N-acetyltransferase</fullName>
    </recommendedName>
</protein>
<comment type="caution">
    <text evidence="2">The sequence shown here is derived from an EMBL/GenBank/DDBJ whole genome shotgun (WGS) entry which is preliminary data.</text>
</comment>
<feature type="compositionally biased region" description="Low complexity" evidence="1">
    <location>
        <begin position="154"/>
        <end position="171"/>
    </location>
</feature>
<dbReference type="Gene3D" id="3.40.630.30">
    <property type="match status" value="1"/>
</dbReference>
<sequence length="205" mass="20977">MGTDVQSFAIANLRRRPVVIETGGFVAGIDPGTDSPFVNYATPLRGARPTPADVAALVAVFRERGLRPRLEFAPDAAPGVADALRAAGFGVEAEHSYLVCAPAELTPPRTGHVAEVPDTDEDYLAVDAALSEAFGGEFPPSPAGAARLRRTQDSGGRCASSARPAAAARARPPARRPPPAPPSSPGWAPGLPGAPAASPPRSPPP</sequence>
<organism evidence="2 3">
    <name type="scientific">Actinomadura luzonensis</name>
    <dbReference type="NCBI Taxonomy" id="2805427"/>
    <lineage>
        <taxon>Bacteria</taxon>
        <taxon>Bacillati</taxon>
        <taxon>Actinomycetota</taxon>
        <taxon>Actinomycetes</taxon>
        <taxon>Streptosporangiales</taxon>
        <taxon>Thermomonosporaceae</taxon>
        <taxon>Actinomadura</taxon>
    </lineage>
</organism>
<keyword evidence="3" id="KW-1185">Reference proteome</keyword>
<evidence type="ECO:0000256" key="1">
    <source>
        <dbReference type="SAM" id="MobiDB-lite"/>
    </source>
</evidence>
<reference evidence="2 3" key="1">
    <citation type="submission" date="2022-04" db="EMBL/GenBank/DDBJ databases">
        <title>Genome draft of Actinomadura sp. ATCC 31491.</title>
        <authorList>
            <person name="Shi X."/>
            <person name="Du Y."/>
        </authorList>
    </citation>
    <scope>NUCLEOTIDE SEQUENCE [LARGE SCALE GENOMIC DNA]</scope>
    <source>
        <strain evidence="2 3">ATCC 31491</strain>
    </source>
</reference>
<dbReference type="Proteomes" id="UP001317259">
    <property type="component" value="Unassembled WGS sequence"/>
</dbReference>
<accession>A0ABT0G495</accession>
<dbReference type="EMBL" id="JAKRKC020000002">
    <property type="protein sequence ID" value="MCK2219432.1"/>
    <property type="molecule type" value="Genomic_DNA"/>
</dbReference>
<feature type="region of interest" description="Disordered" evidence="1">
    <location>
        <begin position="134"/>
        <end position="205"/>
    </location>
</feature>
<evidence type="ECO:0000313" key="2">
    <source>
        <dbReference type="EMBL" id="MCK2219432.1"/>
    </source>
</evidence>
<feature type="compositionally biased region" description="Pro residues" evidence="1">
    <location>
        <begin position="175"/>
        <end position="184"/>
    </location>
</feature>
<feature type="compositionally biased region" description="Low complexity" evidence="1">
    <location>
        <begin position="185"/>
        <end position="196"/>
    </location>
</feature>